<protein>
    <submittedName>
        <fullName evidence="2">Uncharacterized protein</fullName>
    </submittedName>
</protein>
<accession>A0AAN8FFL4</accession>
<feature type="non-terminal residue" evidence="2">
    <location>
        <position position="158"/>
    </location>
</feature>
<dbReference type="EMBL" id="WIXE01021425">
    <property type="protein sequence ID" value="KAK5968395.1"/>
    <property type="molecule type" value="Genomic_DNA"/>
</dbReference>
<feature type="compositionally biased region" description="Basic and acidic residues" evidence="1">
    <location>
        <begin position="133"/>
        <end position="158"/>
    </location>
</feature>
<keyword evidence="3" id="KW-1185">Reference proteome</keyword>
<gene>
    <name evidence="2" type="ORF">GCK32_013942</name>
</gene>
<dbReference type="Proteomes" id="UP001331761">
    <property type="component" value="Unassembled WGS sequence"/>
</dbReference>
<reference evidence="2 3" key="1">
    <citation type="submission" date="2019-10" db="EMBL/GenBank/DDBJ databases">
        <title>Assembly and Annotation for the nematode Trichostrongylus colubriformis.</title>
        <authorList>
            <person name="Martin J."/>
        </authorList>
    </citation>
    <scope>NUCLEOTIDE SEQUENCE [LARGE SCALE GENOMIC DNA]</scope>
    <source>
        <strain evidence="2">G859</strain>
        <tissue evidence="2">Whole worm</tissue>
    </source>
</reference>
<feature type="region of interest" description="Disordered" evidence="1">
    <location>
        <begin position="71"/>
        <end position="158"/>
    </location>
</feature>
<evidence type="ECO:0000256" key="1">
    <source>
        <dbReference type="SAM" id="MobiDB-lite"/>
    </source>
</evidence>
<evidence type="ECO:0000313" key="2">
    <source>
        <dbReference type="EMBL" id="KAK5968395.1"/>
    </source>
</evidence>
<feature type="compositionally biased region" description="Polar residues" evidence="1">
    <location>
        <begin position="72"/>
        <end position="85"/>
    </location>
</feature>
<dbReference type="AlphaFoldDB" id="A0AAN8FFL4"/>
<organism evidence="2 3">
    <name type="scientific">Trichostrongylus colubriformis</name>
    <name type="common">Black scour worm</name>
    <dbReference type="NCBI Taxonomy" id="6319"/>
    <lineage>
        <taxon>Eukaryota</taxon>
        <taxon>Metazoa</taxon>
        <taxon>Ecdysozoa</taxon>
        <taxon>Nematoda</taxon>
        <taxon>Chromadorea</taxon>
        <taxon>Rhabditida</taxon>
        <taxon>Rhabditina</taxon>
        <taxon>Rhabditomorpha</taxon>
        <taxon>Strongyloidea</taxon>
        <taxon>Trichostrongylidae</taxon>
        <taxon>Trichostrongylus</taxon>
    </lineage>
</organism>
<comment type="caution">
    <text evidence="2">The sequence shown here is derived from an EMBL/GenBank/DDBJ whole genome shotgun (WGS) entry which is preliminary data.</text>
</comment>
<name>A0AAN8FFL4_TRICO</name>
<sequence length="158" mass="18228">MPDNVRRYVERAYLAAQCAEDRQKVQEYLEKRLRPLLQAGTTRAIDWDREPLPHERGYELPASWTPVATLRASMQANSVNKTSVQSKRERKRTASPDAKAGTKRDRHSSSSSSDADVIKVKSIVSKKKTQKERKREAHLTKKEKRKQQNADKQKKEIT</sequence>
<evidence type="ECO:0000313" key="3">
    <source>
        <dbReference type="Proteomes" id="UP001331761"/>
    </source>
</evidence>
<proteinExistence type="predicted"/>